<gene>
    <name evidence="1" type="ORF">ACEZDJ_07875</name>
</gene>
<reference evidence="1 2" key="1">
    <citation type="submission" date="2024-09" db="EMBL/GenBank/DDBJ databases">
        <authorList>
            <person name="Lee S.D."/>
        </authorList>
    </citation>
    <scope>NUCLEOTIDE SEQUENCE [LARGE SCALE GENOMIC DNA]</scope>
    <source>
        <strain evidence="1 2">N1-5</strain>
    </source>
</reference>
<sequence length="65" mass="6911">MNDHTPLARLETAGFALDALNDEQRGVLSALTPQELTVLIDLKGQLDRVGPEVQAHSDIAGGALF</sequence>
<comment type="caution">
    <text evidence="1">The sequence shown here is derived from an EMBL/GenBank/DDBJ whole genome shotgun (WGS) entry which is preliminary data.</text>
</comment>
<dbReference type="Proteomes" id="UP001592528">
    <property type="component" value="Unassembled WGS sequence"/>
</dbReference>
<proteinExistence type="predicted"/>
<dbReference type="NCBIfam" id="NF045560">
    <property type="entry name" value="aroma_sacti_dom"/>
    <property type="match status" value="1"/>
</dbReference>
<evidence type="ECO:0000313" key="1">
    <source>
        <dbReference type="EMBL" id="MFC1401203.1"/>
    </source>
</evidence>
<name>A0ABV6UIC2_9ACTN</name>
<dbReference type="RefSeq" id="WP_030257053.1">
    <property type="nucleotide sequence ID" value="NZ_JBHEZZ010000003.1"/>
</dbReference>
<organism evidence="1 2">
    <name type="scientific">Streptacidiphilus cavernicola</name>
    <dbReference type="NCBI Taxonomy" id="3342716"/>
    <lineage>
        <taxon>Bacteria</taxon>
        <taxon>Bacillati</taxon>
        <taxon>Actinomycetota</taxon>
        <taxon>Actinomycetes</taxon>
        <taxon>Kitasatosporales</taxon>
        <taxon>Streptomycetaceae</taxon>
        <taxon>Streptacidiphilus</taxon>
    </lineage>
</organism>
<keyword evidence="2" id="KW-1185">Reference proteome</keyword>
<evidence type="ECO:0000313" key="2">
    <source>
        <dbReference type="Proteomes" id="UP001592528"/>
    </source>
</evidence>
<protein>
    <submittedName>
        <fullName evidence="1">Aroma-sacti cluster domain-containing protein</fullName>
    </submittedName>
</protein>
<dbReference type="EMBL" id="JBHEZZ010000003">
    <property type="protein sequence ID" value="MFC1401203.1"/>
    <property type="molecule type" value="Genomic_DNA"/>
</dbReference>
<accession>A0ABV6UIC2</accession>
<dbReference type="InterPro" id="IPR054632">
    <property type="entry name" value="Aroma_sacti_dom"/>
</dbReference>